<feature type="region of interest" description="Disordered" evidence="1">
    <location>
        <begin position="360"/>
        <end position="424"/>
    </location>
</feature>
<sequence length="852" mass="92107">MRKQIISSPFSPTNVTRFNQEERPDLCLWDEAVSDLSSPRQGVDNPALTLVIPPRRGRSRNTGSPSPNTNISCNNNQKLTTAVASHSFEANCSPLVLEENLSNARSPSSYLPSERSGSFHTQQLMLSRPKDACNKNVIPPAKLSLPLHDRLAGIDTPPAEDRAPTAEGNWLDKHDGHRDTHRNTMGAQGSSVILSDSSQEGDPANEPCNLVTVTRGHVGRKTVEVKPRFQDSQLSPGESPRSRPTTPGSMKTSQTKHSVKAILLQDRSTSSSTTVYPESVVADASGDRSWVEYPSAVAADASECGDPKFSLCPLNTAVNNSSTTTARNKSLFWNSQVSTSSMERRRRNFSSSSLPLSLMTTHTIEEVDDTEESLSGTRNEENHAQRGLPGDRVQQQQNQQQQQQRSNSYGGSIAPRTPRIPLRVLRREARVPSMGSPPRYHLPSCTSASCPACCDTSPGSRGAADSSNITGIINTPNSNNTSPCDSGPPSEADTTLSDVDIVGESFTSRYPWQRDVGIQCFMSQDSGLKSFSSSDYKLQYSHQCRLQRATSGPTYFRSLSASSSNTCYSPCSSPPVVPGTPGRPAALQSRPHLYTQRHNGNNSCSQPILNAANLSPSDPSCPPQTSPGSTHGMQPQEMISGPLSSAPPYSYKTDSSSGYHSSQQFQQSMQSPQHPQPRHKPPLYRSQTACSVPPGSATGVPQDLVNTADSSGPGSPYSGPGSPYSGPGSPYSGPGSPYSVRRANFKRRPRPSSMGAVENIRYQHELTKFRELHSGRRDRKSDPQLVLSPGGRRRVALLYPEDGGSWSDLESILENPGSSQLSNSAVHASQSECTSIFSPHMPGRSLHAILML</sequence>
<feature type="region of interest" description="Disordered" evidence="1">
    <location>
        <begin position="456"/>
        <end position="495"/>
    </location>
</feature>
<dbReference type="Proteomes" id="UP001283361">
    <property type="component" value="Unassembled WGS sequence"/>
</dbReference>
<evidence type="ECO:0000313" key="2">
    <source>
        <dbReference type="EMBL" id="KAK3769635.1"/>
    </source>
</evidence>
<name>A0AAE1DH59_9GAST</name>
<comment type="caution">
    <text evidence="2">The sequence shown here is derived from an EMBL/GenBank/DDBJ whole genome shotgun (WGS) entry which is preliminary data.</text>
</comment>
<reference evidence="2" key="1">
    <citation type="journal article" date="2023" name="G3 (Bethesda)">
        <title>A reference genome for the long-term kleptoplast-retaining sea slug Elysia crispata morphotype clarki.</title>
        <authorList>
            <person name="Eastman K.E."/>
            <person name="Pendleton A.L."/>
            <person name="Shaikh M.A."/>
            <person name="Suttiyut T."/>
            <person name="Ogas R."/>
            <person name="Tomko P."/>
            <person name="Gavelis G."/>
            <person name="Widhalm J.R."/>
            <person name="Wisecaver J.H."/>
        </authorList>
    </citation>
    <scope>NUCLEOTIDE SEQUENCE</scope>
    <source>
        <strain evidence="2">ECLA1</strain>
    </source>
</reference>
<proteinExistence type="predicted"/>
<feature type="compositionally biased region" description="Low complexity" evidence="1">
    <location>
        <begin position="660"/>
        <end position="673"/>
    </location>
</feature>
<feature type="compositionally biased region" description="Low complexity" evidence="1">
    <location>
        <begin position="710"/>
        <end position="739"/>
    </location>
</feature>
<evidence type="ECO:0000313" key="3">
    <source>
        <dbReference type="Proteomes" id="UP001283361"/>
    </source>
</evidence>
<keyword evidence="3" id="KW-1185">Reference proteome</keyword>
<feature type="region of interest" description="Disordered" evidence="1">
    <location>
        <begin position="156"/>
        <end position="185"/>
    </location>
</feature>
<feature type="compositionally biased region" description="Basic and acidic residues" evidence="1">
    <location>
        <begin position="159"/>
        <end position="182"/>
    </location>
</feature>
<feature type="compositionally biased region" description="Polar residues" evidence="1">
    <location>
        <begin position="465"/>
        <end position="484"/>
    </location>
</feature>
<dbReference type="AlphaFoldDB" id="A0AAE1DH59"/>
<gene>
    <name evidence="2" type="ORF">RRG08_004887</name>
</gene>
<feature type="compositionally biased region" description="Polar residues" evidence="1">
    <location>
        <begin position="596"/>
        <end position="618"/>
    </location>
</feature>
<organism evidence="2 3">
    <name type="scientific">Elysia crispata</name>
    <name type="common">lettuce slug</name>
    <dbReference type="NCBI Taxonomy" id="231223"/>
    <lineage>
        <taxon>Eukaryota</taxon>
        <taxon>Metazoa</taxon>
        <taxon>Spiralia</taxon>
        <taxon>Lophotrochozoa</taxon>
        <taxon>Mollusca</taxon>
        <taxon>Gastropoda</taxon>
        <taxon>Heterobranchia</taxon>
        <taxon>Euthyneura</taxon>
        <taxon>Panpulmonata</taxon>
        <taxon>Sacoglossa</taxon>
        <taxon>Placobranchoidea</taxon>
        <taxon>Plakobranchidae</taxon>
        <taxon>Elysia</taxon>
    </lineage>
</organism>
<evidence type="ECO:0000256" key="1">
    <source>
        <dbReference type="SAM" id="MobiDB-lite"/>
    </source>
</evidence>
<dbReference type="EMBL" id="JAWDGP010003892">
    <property type="protein sequence ID" value="KAK3769635.1"/>
    <property type="molecule type" value="Genomic_DNA"/>
</dbReference>
<feature type="region of interest" description="Disordered" evidence="1">
    <location>
        <begin position="595"/>
        <end position="756"/>
    </location>
</feature>
<protein>
    <submittedName>
        <fullName evidence="2">Uncharacterized protein</fullName>
    </submittedName>
</protein>
<feature type="compositionally biased region" description="Low complexity" evidence="1">
    <location>
        <begin position="394"/>
        <end position="404"/>
    </location>
</feature>
<feature type="compositionally biased region" description="Polar residues" evidence="1">
    <location>
        <begin position="230"/>
        <end position="256"/>
    </location>
</feature>
<accession>A0AAE1DH59</accession>
<feature type="region of interest" description="Disordered" evidence="1">
    <location>
        <begin position="219"/>
        <end position="258"/>
    </location>
</feature>